<protein>
    <recommendedName>
        <fullName evidence="6">SWIM-type domain-containing protein</fullName>
    </recommendedName>
</protein>
<dbReference type="HOGENOM" id="CLU_1196551_0_0_1"/>
<dbReference type="InterPro" id="IPR007527">
    <property type="entry name" value="Znf_SWIM"/>
</dbReference>
<keyword evidence="2 4" id="KW-0863">Zinc-finger</keyword>
<accession>B8B207</accession>
<dbReference type="InterPro" id="IPR006564">
    <property type="entry name" value="Znf_PMZ"/>
</dbReference>
<evidence type="ECO:0000256" key="1">
    <source>
        <dbReference type="ARBA" id="ARBA00022723"/>
    </source>
</evidence>
<evidence type="ECO:0000256" key="2">
    <source>
        <dbReference type="ARBA" id="ARBA00022771"/>
    </source>
</evidence>
<evidence type="ECO:0000256" key="5">
    <source>
        <dbReference type="SAM" id="MobiDB-lite"/>
    </source>
</evidence>
<evidence type="ECO:0000259" key="6">
    <source>
        <dbReference type="PROSITE" id="PS50966"/>
    </source>
</evidence>
<keyword evidence="8" id="KW-1185">Reference proteome</keyword>
<proteinExistence type="predicted"/>
<feature type="domain" description="SWIM-type" evidence="6">
    <location>
        <begin position="109"/>
        <end position="144"/>
    </location>
</feature>
<sequence length="232" mass="27074">MRSNGSESLNKVFKFSQGYQWLRLWRRHFLKCLEWFVEWRSSALNLLQSGKLWSQRVENLLVKRGNKVGHMNAISYGDEVGVYKVKVENELVLVQQGNHVMNTRRDFKYKVVLQPNATPSCDCLKPNLTGVPCAHVLAVCRHRNLNENELVNLWYSFKALANTWAGQFHPYGNQIEWPTFTGPTIVPDHRLINLGRRQHSRIPMYMDEMEGRRLGHQARRSSRDNNQAVQPM</sequence>
<dbReference type="EMBL" id="CM000131">
    <property type="protein sequence ID" value="EEC80591.1"/>
    <property type="molecule type" value="Genomic_DNA"/>
</dbReference>
<keyword evidence="3" id="KW-0862">Zinc</keyword>
<dbReference type="GO" id="GO:0008270">
    <property type="term" value="F:zinc ion binding"/>
    <property type="evidence" value="ECO:0007669"/>
    <property type="project" value="UniProtKB-KW"/>
</dbReference>
<dbReference type="Pfam" id="PF04434">
    <property type="entry name" value="SWIM"/>
    <property type="match status" value="1"/>
</dbReference>
<reference evidence="7 8" key="1">
    <citation type="journal article" date="2005" name="PLoS Biol.">
        <title>The genomes of Oryza sativa: a history of duplications.</title>
        <authorList>
            <person name="Yu J."/>
            <person name="Wang J."/>
            <person name="Lin W."/>
            <person name="Li S."/>
            <person name="Li H."/>
            <person name="Zhou J."/>
            <person name="Ni P."/>
            <person name="Dong W."/>
            <person name="Hu S."/>
            <person name="Zeng C."/>
            <person name="Zhang J."/>
            <person name="Zhang Y."/>
            <person name="Li R."/>
            <person name="Xu Z."/>
            <person name="Li S."/>
            <person name="Li X."/>
            <person name="Zheng H."/>
            <person name="Cong L."/>
            <person name="Lin L."/>
            <person name="Yin J."/>
            <person name="Geng J."/>
            <person name="Li G."/>
            <person name="Shi J."/>
            <person name="Liu J."/>
            <person name="Lv H."/>
            <person name="Li J."/>
            <person name="Wang J."/>
            <person name="Deng Y."/>
            <person name="Ran L."/>
            <person name="Shi X."/>
            <person name="Wang X."/>
            <person name="Wu Q."/>
            <person name="Li C."/>
            <person name="Ren X."/>
            <person name="Wang J."/>
            <person name="Wang X."/>
            <person name="Li D."/>
            <person name="Liu D."/>
            <person name="Zhang X."/>
            <person name="Ji Z."/>
            <person name="Zhao W."/>
            <person name="Sun Y."/>
            <person name="Zhang Z."/>
            <person name="Bao J."/>
            <person name="Han Y."/>
            <person name="Dong L."/>
            <person name="Ji J."/>
            <person name="Chen P."/>
            <person name="Wu S."/>
            <person name="Liu J."/>
            <person name="Xiao Y."/>
            <person name="Bu D."/>
            <person name="Tan J."/>
            <person name="Yang L."/>
            <person name="Ye C."/>
            <person name="Zhang J."/>
            <person name="Xu J."/>
            <person name="Zhou Y."/>
            <person name="Yu Y."/>
            <person name="Zhang B."/>
            <person name="Zhuang S."/>
            <person name="Wei H."/>
            <person name="Liu B."/>
            <person name="Lei M."/>
            <person name="Yu H."/>
            <person name="Li Y."/>
            <person name="Xu H."/>
            <person name="Wei S."/>
            <person name="He X."/>
            <person name="Fang L."/>
            <person name="Zhang Z."/>
            <person name="Zhang Y."/>
            <person name="Huang X."/>
            <person name="Su Z."/>
            <person name="Tong W."/>
            <person name="Li J."/>
            <person name="Tong Z."/>
            <person name="Li S."/>
            <person name="Ye J."/>
            <person name="Wang L."/>
            <person name="Fang L."/>
            <person name="Lei T."/>
            <person name="Chen C."/>
            <person name="Chen H."/>
            <person name="Xu Z."/>
            <person name="Li H."/>
            <person name="Huang H."/>
            <person name="Zhang F."/>
            <person name="Xu H."/>
            <person name="Li N."/>
            <person name="Zhao C."/>
            <person name="Li S."/>
            <person name="Dong L."/>
            <person name="Huang Y."/>
            <person name="Li L."/>
            <person name="Xi Y."/>
            <person name="Qi Q."/>
            <person name="Li W."/>
            <person name="Zhang B."/>
            <person name="Hu W."/>
            <person name="Zhang Y."/>
            <person name="Tian X."/>
            <person name="Jiao Y."/>
            <person name="Liang X."/>
            <person name="Jin J."/>
            <person name="Gao L."/>
            <person name="Zheng W."/>
            <person name="Hao B."/>
            <person name="Liu S."/>
            <person name="Wang W."/>
            <person name="Yuan L."/>
            <person name="Cao M."/>
            <person name="McDermott J."/>
            <person name="Samudrala R."/>
            <person name="Wang J."/>
            <person name="Wong G.K."/>
            <person name="Yang H."/>
        </authorList>
    </citation>
    <scope>NUCLEOTIDE SEQUENCE [LARGE SCALE GENOMIC DNA]</scope>
    <source>
        <strain evidence="8">cv. 93-11</strain>
    </source>
</reference>
<dbReference type="AlphaFoldDB" id="B8B207"/>
<evidence type="ECO:0000313" key="7">
    <source>
        <dbReference type="EMBL" id="EEC80591.1"/>
    </source>
</evidence>
<organism evidence="7 8">
    <name type="scientific">Oryza sativa subsp. indica</name>
    <name type="common">Rice</name>
    <dbReference type="NCBI Taxonomy" id="39946"/>
    <lineage>
        <taxon>Eukaryota</taxon>
        <taxon>Viridiplantae</taxon>
        <taxon>Streptophyta</taxon>
        <taxon>Embryophyta</taxon>
        <taxon>Tracheophyta</taxon>
        <taxon>Spermatophyta</taxon>
        <taxon>Magnoliopsida</taxon>
        <taxon>Liliopsida</taxon>
        <taxon>Poales</taxon>
        <taxon>Poaceae</taxon>
        <taxon>BOP clade</taxon>
        <taxon>Oryzoideae</taxon>
        <taxon>Oryzeae</taxon>
        <taxon>Oryzinae</taxon>
        <taxon>Oryza</taxon>
        <taxon>Oryza sativa</taxon>
    </lineage>
</organism>
<dbReference type="SMART" id="SM00575">
    <property type="entry name" value="ZnF_PMZ"/>
    <property type="match status" value="1"/>
</dbReference>
<name>B8B207_ORYSI</name>
<gene>
    <name evidence="7" type="ORF">OsI_22932</name>
</gene>
<evidence type="ECO:0000256" key="4">
    <source>
        <dbReference type="PROSITE-ProRule" id="PRU00325"/>
    </source>
</evidence>
<keyword evidence="1" id="KW-0479">Metal-binding</keyword>
<dbReference type="PROSITE" id="PS50966">
    <property type="entry name" value="ZF_SWIM"/>
    <property type="match status" value="1"/>
</dbReference>
<feature type="region of interest" description="Disordered" evidence="5">
    <location>
        <begin position="212"/>
        <end position="232"/>
    </location>
</feature>
<dbReference type="Gramene" id="BGIOSGA021266-TA">
    <property type="protein sequence ID" value="BGIOSGA021266-PA"/>
    <property type="gene ID" value="BGIOSGA021266"/>
</dbReference>
<evidence type="ECO:0000256" key="3">
    <source>
        <dbReference type="ARBA" id="ARBA00022833"/>
    </source>
</evidence>
<dbReference type="Proteomes" id="UP000007015">
    <property type="component" value="Chromosome 6"/>
</dbReference>
<evidence type="ECO:0000313" key="8">
    <source>
        <dbReference type="Proteomes" id="UP000007015"/>
    </source>
</evidence>